<dbReference type="EMBL" id="BJTZ01000018">
    <property type="protein sequence ID" value="GEK14661.1"/>
    <property type="molecule type" value="Genomic_DNA"/>
</dbReference>
<dbReference type="PROSITE" id="PS50878">
    <property type="entry name" value="RT_POL"/>
    <property type="match status" value="1"/>
</dbReference>
<sequence>MKAHEALLSRFSKTSLTAIYYKHIHFTMSTGVDGIIANDKYDIKSEVDLIFKKVFNGSYKFSKYKEKLISKGAKKNPRVISIPTVRDRIVLKALHLTLQDIYPECSKTLIPQLMLDDIKSQVKNHKYNSFIKIDIKEFYPSLSHSLLEEQLSVKIKTKALRLLIKSAITNPTGSHESKKGVPQGLSISNILAEIYLKELDCKFNDNDENTYNRYVDDVLVLSTSSWPKTLLDNIINEFNKLDLECHPYDDIGSKTKMDKLNKEFDFLGYYIKSRRLTIKKESTLRLEKSLAKIINSHKYIASAKPSITKYKLDLRITGCIFENKRRGWLFYYSQMEDDTILFKLDHTVKKLLKQAGLDKIITPKKFVKAFYECSRNKLNNHKYIVNFDGYSNSEKRYLLGQFMDQDKIKTLDDNTVNSLFSKRVKHLVKDLEEDIRDNS</sequence>
<accession>A0A510UMJ3</accession>
<organism evidence="3 4">
    <name type="scientific">Aliivibrio fischeri</name>
    <name type="common">Vibrio fischeri</name>
    <dbReference type="NCBI Taxonomy" id="668"/>
    <lineage>
        <taxon>Bacteria</taxon>
        <taxon>Pseudomonadati</taxon>
        <taxon>Pseudomonadota</taxon>
        <taxon>Gammaproteobacteria</taxon>
        <taxon>Vibrionales</taxon>
        <taxon>Vibrionaceae</taxon>
        <taxon>Aliivibrio</taxon>
    </lineage>
</organism>
<name>A0A510UMJ3_ALIFS</name>
<dbReference type="InterPro" id="IPR000477">
    <property type="entry name" value="RT_dom"/>
</dbReference>
<comment type="similarity">
    <text evidence="1">Belongs to the bacterial reverse transcriptase family.</text>
</comment>
<dbReference type="InterPro" id="IPR051083">
    <property type="entry name" value="GrpII_Intron_Splice-Mob/Def"/>
</dbReference>
<evidence type="ECO:0000259" key="2">
    <source>
        <dbReference type="PROSITE" id="PS50878"/>
    </source>
</evidence>
<dbReference type="Pfam" id="PF00078">
    <property type="entry name" value="RVT_1"/>
    <property type="match status" value="1"/>
</dbReference>
<proteinExistence type="inferred from homology"/>
<reference evidence="3 4" key="1">
    <citation type="submission" date="2019-07" db="EMBL/GenBank/DDBJ databases">
        <title>Whole genome shotgun sequence of Aliivibrio fischeri NBRC 101058.</title>
        <authorList>
            <person name="Hosoyama A."/>
            <person name="Uohara A."/>
            <person name="Ohji S."/>
            <person name="Ichikawa N."/>
        </authorList>
    </citation>
    <scope>NUCLEOTIDE SEQUENCE [LARGE SCALE GENOMIC DNA]</scope>
    <source>
        <strain evidence="3 4">NBRC 101058</strain>
    </source>
</reference>
<dbReference type="PANTHER" id="PTHR34047:SF8">
    <property type="entry name" value="PROTEIN YKFC"/>
    <property type="match status" value="1"/>
</dbReference>
<dbReference type="CDD" id="cd01651">
    <property type="entry name" value="RT_G2_intron"/>
    <property type="match status" value="1"/>
</dbReference>
<dbReference type="SUPFAM" id="SSF56672">
    <property type="entry name" value="DNA/RNA polymerases"/>
    <property type="match status" value="1"/>
</dbReference>
<dbReference type="Proteomes" id="UP000321787">
    <property type="component" value="Unassembled WGS sequence"/>
</dbReference>
<dbReference type="GO" id="GO:0003964">
    <property type="term" value="F:RNA-directed DNA polymerase activity"/>
    <property type="evidence" value="ECO:0007669"/>
    <property type="project" value="UniProtKB-KW"/>
</dbReference>
<keyword evidence="3" id="KW-0548">Nucleotidyltransferase</keyword>
<evidence type="ECO:0000256" key="1">
    <source>
        <dbReference type="ARBA" id="ARBA00034120"/>
    </source>
</evidence>
<comment type="caution">
    <text evidence="3">The sequence shown here is derived from an EMBL/GenBank/DDBJ whole genome shotgun (WGS) entry which is preliminary data.</text>
</comment>
<keyword evidence="3" id="KW-0808">Transferase</keyword>
<protein>
    <submittedName>
        <fullName evidence="3">Reverse transcriptase</fullName>
    </submittedName>
</protein>
<gene>
    <name evidence="3" type="ORF">AFI02nite_26970</name>
</gene>
<evidence type="ECO:0000313" key="3">
    <source>
        <dbReference type="EMBL" id="GEK14661.1"/>
    </source>
</evidence>
<dbReference type="AlphaFoldDB" id="A0A510UMJ3"/>
<feature type="domain" description="Reverse transcriptase" evidence="2">
    <location>
        <begin position="50"/>
        <end position="271"/>
    </location>
</feature>
<evidence type="ECO:0000313" key="4">
    <source>
        <dbReference type="Proteomes" id="UP000321787"/>
    </source>
</evidence>
<dbReference type="RefSeq" id="WP_186809433.1">
    <property type="nucleotide sequence ID" value="NZ_BJTZ01000018.1"/>
</dbReference>
<dbReference type="PANTHER" id="PTHR34047">
    <property type="entry name" value="NUCLEAR INTRON MATURASE 1, MITOCHONDRIAL-RELATED"/>
    <property type="match status" value="1"/>
</dbReference>
<dbReference type="InterPro" id="IPR043502">
    <property type="entry name" value="DNA/RNA_pol_sf"/>
</dbReference>
<keyword evidence="3" id="KW-0695">RNA-directed DNA polymerase</keyword>